<accession>A0A1L2FV33</accession>
<evidence type="ECO:0000256" key="8">
    <source>
        <dbReference type="PIRSR" id="PIRSR000460-1"/>
    </source>
</evidence>
<keyword evidence="6 8" id="KW-0663">Pyridoxal phosphate</keyword>
<keyword evidence="5 9" id="KW-0808">Transferase</keyword>
<evidence type="ECO:0000256" key="2">
    <source>
        <dbReference type="ARBA" id="ARBA00001933"/>
    </source>
</evidence>
<name>A0A1L2FV33_9MYCE</name>
<dbReference type="GO" id="GO:0005737">
    <property type="term" value="C:cytoplasm"/>
    <property type="evidence" value="ECO:0007669"/>
    <property type="project" value="TreeGrafter"/>
</dbReference>
<dbReference type="GO" id="GO:0030170">
    <property type="term" value="F:pyridoxal phosphate binding"/>
    <property type="evidence" value="ECO:0007669"/>
    <property type="project" value="InterPro"/>
</dbReference>
<proteinExistence type="inferred from homology"/>
<dbReference type="InterPro" id="IPR000811">
    <property type="entry name" value="Glyco_trans_35"/>
</dbReference>
<comment type="function">
    <text evidence="9">Allosteric enzyme that catalyzes the rate-limiting step in glycogen catabolism, the phosphorolytic cleavage of glycogen to produce glucose-1-phosphate, and plays a central role in maintaining cellular and organismal glucose homeostasis.</text>
</comment>
<dbReference type="PANTHER" id="PTHR11468:SF3">
    <property type="entry name" value="GLYCOGEN PHOSPHORYLASE, LIVER FORM"/>
    <property type="match status" value="1"/>
</dbReference>
<dbReference type="EC" id="2.4.1.1" evidence="9"/>
<dbReference type="PROSITE" id="PS00102">
    <property type="entry name" value="PHOSPHORYLASE"/>
    <property type="match status" value="1"/>
</dbReference>
<evidence type="ECO:0000256" key="10">
    <source>
        <dbReference type="SAM" id="MobiDB-lite"/>
    </source>
</evidence>
<evidence type="ECO:0000313" key="11">
    <source>
        <dbReference type="EMBL" id="AOE43323.1"/>
    </source>
</evidence>
<evidence type="ECO:0000256" key="3">
    <source>
        <dbReference type="ARBA" id="ARBA00006047"/>
    </source>
</evidence>
<keyword evidence="4 9" id="KW-0328">Glycosyltransferase</keyword>
<dbReference type="PIRSF" id="PIRSF000460">
    <property type="entry name" value="Pprylas_GlgP"/>
    <property type="match status" value="1"/>
</dbReference>
<feature type="modified residue" description="N6-(pyridoxal phosphate)lysine" evidence="8">
    <location>
        <position position="730"/>
    </location>
</feature>
<dbReference type="GO" id="GO:0005980">
    <property type="term" value="P:glycogen catabolic process"/>
    <property type="evidence" value="ECO:0007669"/>
    <property type="project" value="TreeGrafter"/>
</dbReference>
<protein>
    <recommendedName>
        <fullName evidence="9">Alpha-1,4 glucan phosphorylase</fullName>
        <ecNumber evidence="9">2.4.1.1</ecNumber>
    </recommendedName>
</protein>
<comment type="cofactor">
    <cofactor evidence="2 9">
        <name>pyridoxal 5'-phosphate</name>
        <dbReference type="ChEBI" id="CHEBI:597326"/>
    </cofactor>
</comment>
<evidence type="ECO:0000256" key="7">
    <source>
        <dbReference type="ARBA" id="ARBA00023277"/>
    </source>
</evidence>
<evidence type="ECO:0000256" key="6">
    <source>
        <dbReference type="ARBA" id="ARBA00022898"/>
    </source>
</evidence>
<evidence type="ECO:0000256" key="1">
    <source>
        <dbReference type="ARBA" id="ARBA00001275"/>
    </source>
</evidence>
<keyword evidence="7 9" id="KW-0119">Carbohydrate metabolism</keyword>
<dbReference type="CDD" id="cd04300">
    <property type="entry name" value="GT35_Glycogen_Phosphorylase"/>
    <property type="match status" value="1"/>
</dbReference>
<evidence type="ECO:0000256" key="9">
    <source>
        <dbReference type="RuleBase" id="RU000587"/>
    </source>
</evidence>
<dbReference type="NCBIfam" id="TIGR02093">
    <property type="entry name" value="P_ylase"/>
    <property type="match status" value="1"/>
</dbReference>
<evidence type="ECO:0000256" key="5">
    <source>
        <dbReference type="ARBA" id="ARBA00022679"/>
    </source>
</evidence>
<dbReference type="InterPro" id="IPR011833">
    <property type="entry name" value="Glycg_phsphrylas"/>
</dbReference>
<dbReference type="InterPro" id="IPR035090">
    <property type="entry name" value="Pyridoxal_P_attach_site"/>
</dbReference>
<organism evidence="11">
    <name type="scientific">Rostrostelium ellipticum</name>
    <dbReference type="NCBI Taxonomy" id="361140"/>
    <lineage>
        <taxon>Eukaryota</taxon>
        <taxon>Amoebozoa</taxon>
        <taxon>Evosea</taxon>
        <taxon>Eumycetozoa</taxon>
        <taxon>Dictyostelia</taxon>
        <taxon>Acytosteliales</taxon>
        <taxon>Acytosteliaceae</taxon>
        <taxon>Rostrostelium</taxon>
    </lineage>
</organism>
<reference evidence="11" key="1">
    <citation type="submission" date="2016-06" db="EMBL/GenBank/DDBJ databases">
        <title>A core phylogeny of Dictyostelia derived from 50 functionally divergent proteins retrieved from five existing and six newly sequenced genomes.</title>
        <authorList>
            <person name="Singh R."/>
            <person name="Schilde C."/>
            <person name="Gezzard T."/>
            <person name="Schaap P."/>
        </authorList>
    </citation>
    <scope>NUCLEOTIDE SEQUENCE</scope>
    <source>
        <strain evidence="11">AE2</strain>
    </source>
</reference>
<dbReference type="GO" id="GO:0008184">
    <property type="term" value="F:glycogen phosphorylase activity"/>
    <property type="evidence" value="ECO:0007669"/>
    <property type="project" value="InterPro"/>
</dbReference>
<dbReference type="Pfam" id="PF00343">
    <property type="entry name" value="Phosphorylase"/>
    <property type="match status" value="1"/>
</dbReference>
<feature type="region of interest" description="Disordered" evidence="10">
    <location>
        <begin position="1"/>
        <end position="21"/>
    </location>
</feature>
<dbReference type="Gene3D" id="3.40.50.2000">
    <property type="entry name" value="Glycogen Phosphorylase B"/>
    <property type="match status" value="2"/>
</dbReference>
<gene>
    <name evidence="11" type="primary">glpV</name>
</gene>
<comment type="similarity">
    <text evidence="3 9">Belongs to the glycogen phosphorylase family.</text>
</comment>
<dbReference type="PANTHER" id="PTHR11468">
    <property type="entry name" value="GLYCOGEN PHOSPHORYLASE"/>
    <property type="match status" value="1"/>
</dbReference>
<dbReference type="SUPFAM" id="SSF53756">
    <property type="entry name" value="UDP-Glycosyltransferase/glycogen phosphorylase"/>
    <property type="match status" value="1"/>
</dbReference>
<comment type="catalytic activity">
    <reaction evidence="1 9">
        <text>[(1-&gt;4)-alpha-D-glucosyl](n) + phosphate = [(1-&gt;4)-alpha-D-glucosyl](n-1) + alpha-D-glucose 1-phosphate</text>
        <dbReference type="Rhea" id="RHEA:41732"/>
        <dbReference type="Rhea" id="RHEA-COMP:9584"/>
        <dbReference type="Rhea" id="RHEA-COMP:9586"/>
        <dbReference type="ChEBI" id="CHEBI:15444"/>
        <dbReference type="ChEBI" id="CHEBI:43474"/>
        <dbReference type="ChEBI" id="CHEBI:58601"/>
        <dbReference type="EC" id="2.4.1.1"/>
    </reaction>
</comment>
<dbReference type="EMBL" id="KX539477">
    <property type="protein sequence ID" value="AOE43323.1"/>
    <property type="molecule type" value="Genomic_DNA"/>
</dbReference>
<dbReference type="AlphaFoldDB" id="A0A1L2FV33"/>
<dbReference type="FunFam" id="3.40.50.2000:FF:000002">
    <property type="entry name" value="Alpha-1,4 glucan phosphorylase"/>
    <property type="match status" value="1"/>
</dbReference>
<sequence length="886" mass="102122">MMSIPLKHTARTTTGVVPPTEKKKGSKLFALKTDFLKNGKVLTSYLLTHSENPNSNTKTNINQSINQSIYIDEDSIQKGILDHVEYTLARTKYNFDSFSAYQGSAYSVRDRLIERWNETQQYYTERDPKRVYYMSMEFLMGRTLQNAIYNMGLKDEYHSALLELGFELEDLYEEEKDAALGNGGLGRLAACFMDSLATLKYPAWGYGLRYNYGMFEQGIYDGYQTEVPDYWLVAGNPWEIERLDVQYTVRFYGHVTERKTSEGTRYEWEGGELVQAIAYDTPVPGYNTINTNNIRLWSSKPHKEFDLDAFNGGNYLSAVEAKQRSENITSVLYPNDNTYSGKELRLKQQYFFVAATLCDIVRRYKKSHTGWKDFSSKVAIQLNDTHPTIGIVELFRKLLDEEGLAWDEAWQIVTHTFAYTNHTILPEALEMWPVTLLEDLLPRHMQLIYGINHRFLITVTQKWPNNIEKMRNLSIIQEGDEKKVRMAHLAIVGSQFVNGVAAMHSELVKHRVFPDFFALFPDKFQNKTNGVTPRRWIEQANPGLSSILTKWLATDKWVVDLELINGIKKHINNPELIEEWKSVKQFNKERLADFILKNCGIKVNANALFDVHIKRIHEYKRQLLNILGVIYRYLSIKKMSVEERAQKVVPRVIIFAGKAAPGYFMAKRHIKLINSVAEVINNDKEVDEYLKVVFIANYNVSIAQVIIPASDINQQISTAGTEASGTSNMKFTMNGSLIIGTLDGANVEIAEEVGQENMFIFGLRTHEIDKAREKMKAKEVVIDSRLQEVFLNIELGTFGPPEIFKPILDSLIFNDFYLTIQDFPLYLDAQEEVDALWRNQSEWIRRSITNTACTHFFSSDRAMKEYAEQIWDLKPCEVETAGHRRY</sequence>
<evidence type="ECO:0000256" key="4">
    <source>
        <dbReference type="ARBA" id="ARBA00022676"/>
    </source>
</evidence>